<feature type="transmembrane region" description="Helical" evidence="19">
    <location>
        <begin position="15"/>
        <end position="38"/>
    </location>
</feature>
<dbReference type="SMART" id="SM00672">
    <property type="entry name" value="CAP10"/>
    <property type="match status" value="1"/>
</dbReference>
<evidence type="ECO:0000256" key="16">
    <source>
        <dbReference type="ARBA" id="ARBA00047827"/>
    </source>
</evidence>
<keyword evidence="8" id="KW-0288">FMN</keyword>
<dbReference type="FunFam" id="1.10.630.10:FF:000040">
    <property type="entry name" value="Bifunctional cytochrome P450/NADPH--P450 reductase"/>
    <property type="match status" value="1"/>
</dbReference>
<keyword evidence="15" id="KW-0503">Monooxygenase</keyword>
<evidence type="ECO:0000256" key="11">
    <source>
        <dbReference type="ARBA" id="ARBA00022857"/>
    </source>
</evidence>
<dbReference type="InterPro" id="IPR051091">
    <property type="entry name" value="O-Glucosyltr/Glycosyltrsf_90"/>
</dbReference>
<evidence type="ECO:0000313" key="21">
    <source>
        <dbReference type="EMBL" id="GAQ08864.1"/>
    </source>
</evidence>
<evidence type="ECO:0000256" key="18">
    <source>
        <dbReference type="PIRSR" id="PIRSR602401-1"/>
    </source>
</evidence>
<evidence type="ECO:0000256" key="6">
    <source>
        <dbReference type="ARBA" id="ARBA00022617"/>
    </source>
</evidence>
<dbReference type="PANTHER" id="PTHR12203">
    <property type="entry name" value="KDEL LYS-ASP-GLU-LEU CONTAINING - RELATED"/>
    <property type="match status" value="1"/>
</dbReference>
<evidence type="ECO:0000256" key="2">
    <source>
        <dbReference type="ARBA" id="ARBA00001971"/>
    </source>
</evidence>
<gene>
    <name evidence="21" type="ORF">ALT_6185</name>
</gene>
<dbReference type="InterPro" id="IPR036396">
    <property type="entry name" value="Cyt_P450_sf"/>
</dbReference>
<dbReference type="GO" id="GO:0003958">
    <property type="term" value="F:NADPH-hemoprotein reductase activity"/>
    <property type="evidence" value="ECO:0007669"/>
    <property type="project" value="UniProtKB-EC"/>
</dbReference>
<evidence type="ECO:0000256" key="12">
    <source>
        <dbReference type="ARBA" id="ARBA00022982"/>
    </source>
</evidence>
<keyword evidence="19" id="KW-1133">Transmembrane helix</keyword>
<accession>A0AAN4PMV3</accession>
<comment type="catalytic activity">
    <reaction evidence="16">
        <text>an organic molecule + reduced [NADPH--hemoprotein reductase] + O2 = an alcohol + oxidized [NADPH--hemoprotein reductase] + H2O + H(+)</text>
        <dbReference type="Rhea" id="RHEA:17149"/>
        <dbReference type="Rhea" id="RHEA-COMP:11964"/>
        <dbReference type="Rhea" id="RHEA-COMP:11965"/>
        <dbReference type="ChEBI" id="CHEBI:15377"/>
        <dbReference type="ChEBI" id="CHEBI:15378"/>
        <dbReference type="ChEBI" id="CHEBI:15379"/>
        <dbReference type="ChEBI" id="CHEBI:30879"/>
        <dbReference type="ChEBI" id="CHEBI:57618"/>
        <dbReference type="ChEBI" id="CHEBI:58210"/>
        <dbReference type="ChEBI" id="CHEBI:142491"/>
        <dbReference type="EC" id="1.14.14.1"/>
    </reaction>
</comment>
<dbReference type="PRINTS" id="PR00463">
    <property type="entry name" value="EP450I"/>
</dbReference>
<keyword evidence="10" id="KW-0274">FAD</keyword>
<organism evidence="21 22">
    <name type="scientific">Aspergillus lentulus</name>
    <dbReference type="NCBI Taxonomy" id="293939"/>
    <lineage>
        <taxon>Eukaryota</taxon>
        <taxon>Fungi</taxon>
        <taxon>Dikarya</taxon>
        <taxon>Ascomycota</taxon>
        <taxon>Pezizomycotina</taxon>
        <taxon>Eurotiomycetes</taxon>
        <taxon>Eurotiomycetidae</taxon>
        <taxon>Eurotiales</taxon>
        <taxon>Aspergillaceae</taxon>
        <taxon>Aspergillus</taxon>
        <taxon>Aspergillus subgen. Fumigati</taxon>
    </lineage>
</organism>
<keyword evidence="6 18" id="KW-0349">Heme</keyword>
<dbReference type="GO" id="GO:0020037">
    <property type="term" value="F:heme binding"/>
    <property type="evidence" value="ECO:0007669"/>
    <property type="project" value="InterPro"/>
</dbReference>
<sequence>MVLPSCSLLRPRQGVLLCLFYVIGALSVGFIVAMWYGMNTDRDYIHPLLTQLIPAGHCACETSTTFQCASCLSCSKPSLSTHLTPSAKWVFEYERDGNNEGLSRQQCDAAFPGLYEDVFRAVTYWRSHGALAAEDLDRIRLEPGMARAAILRGELYVVAARSKGEDHRRKILAVLSAIHRALVADSLRSTRRDIEFVFSVEDKVEDVTSAEYPVWALARAANEEAVWLMPDFGYWAWDNPDNAIGPFDQVVARIQRADIPWEAKKQQLVWRGKPSFAPKLRRALIEAARDQPWGDVKQVSWPDRTNVLSMEDHCQYMFIAHVEGRSYSASLKYRQACKSVIVAHKLQYIQHHHYLLAADGPNQNYVEVERDFSDLAAKLEPLMQDTSVAHHIANNSVKTFRERYLTKAAEACYWRHLFDGYESVWNSTIPKGSDPHQAERGLRYESFALLENPIFKITILGHDIVFITSAKLLEEICDEKRFRKCVTGPIEEIREAVHDSLFTAYHDEESWGIAHRIMAPLMTPEAVIDAFAGMRETASDLVKKWTAGPRQRINVSNDMDRLNHAANMLCFFDQRIHCLEGPEPSVLQAMEAATFEALRRPTRPKLLKWLIYQRRFDSYIKTMRDYAAEIVAKRRTASTEKKDMLHAIMHGTDPQTGKALTESQHLDEIINIFIGSATAANLVSFALYYLMKNPHEIARAREEIDAVVGGPTAQLEHEHLARLPYCEAILRESLRLSATAPGFNIEPIPDLEQPVLLAGGEYQVPNKQPLIALLAAVNRDPEVFEDPDAFKPERMVGEKYDRLPSGVKKGFGNGKRECFGKRYAWEWSFMILVTIMKDVDFVLADKNYKTEVGGVNYNGAFSTKPLGMFALTGPRQSV</sequence>
<comment type="catalytic activity">
    <reaction evidence="17">
        <text>2 oxidized [cytochrome P450] + NADPH = 2 reduced [cytochrome P450] + NADP(+) + H(+)</text>
        <dbReference type="Rhea" id="RHEA:24040"/>
        <dbReference type="Rhea" id="RHEA-COMP:14627"/>
        <dbReference type="Rhea" id="RHEA-COMP:14628"/>
        <dbReference type="ChEBI" id="CHEBI:15378"/>
        <dbReference type="ChEBI" id="CHEBI:55376"/>
        <dbReference type="ChEBI" id="CHEBI:57783"/>
        <dbReference type="ChEBI" id="CHEBI:58349"/>
        <dbReference type="ChEBI" id="CHEBI:60344"/>
        <dbReference type="EC" id="1.6.2.4"/>
    </reaction>
</comment>
<dbReference type="InterPro" id="IPR002401">
    <property type="entry name" value="Cyt_P450_E_grp-I"/>
</dbReference>
<comment type="caution">
    <text evidence="21">The sequence shown here is derived from an EMBL/GenBank/DDBJ whole genome shotgun (WGS) entry which is preliminary data.</text>
</comment>
<dbReference type="GO" id="GO:0044283">
    <property type="term" value="P:small molecule biosynthetic process"/>
    <property type="evidence" value="ECO:0007669"/>
    <property type="project" value="UniProtKB-ARBA"/>
</dbReference>
<keyword evidence="13" id="KW-0560">Oxidoreductase</keyword>
<keyword evidence="7" id="KW-0285">Flavoprotein</keyword>
<keyword evidence="12" id="KW-0249">Electron transport</keyword>
<dbReference type="Pfam" id="PF00067">
    <property type="entry name" value="p450"/>
    <property type="match status" value="1"/>
</dbReference>
<keyword evidence="19" id="KW-0812">Transmembrane</keyword>
<name>A0AAN4PMV3_ASPLE</name>
<dbReference type="GO" id="GO:0016712">
    <property type="term" value="F:oxidoreductase activity, acting on paired donors, with incorporation or reduction of molecular oxygen, reduced flavin or flavoprotein as one donor, and incorporation of one atom of oxygen"/>
    <property type="evidence" value="ECO:0007669"/>
    <property type="project" value="UniProtKB-EC"/>
</dbReference>
<evidence type="ECO:0000256" key="1">
    <source>
        <dbReference type="ARBA" id="ARBA00001917"/>
    </source>
</evidence>
<evidence type="ECO:0000256" key="8">
    <source>
        <dbReference type="ARBA" id="ARBA00022643"/>
    </source>
</evidence>
<evidence type="ECO:0000256" key="7">
    <source>
        <dbReference type="ARBA" id="ARBA00022630"/>
    </source>
</evidence>
<dbReference type="PANTHER" id="PTHR12203:SF107">
    <property type="entry name" value="GLYCOSYL TRANSFERASE CAP10 DOMAIN-CONTAINING PROTEIN"/>
    <property type="match status" value="1"/>
</dbReference>
<protein>
    <submittedName>
        <fullName evidence="21">Bifunctional P-450:NADPH-P450 reductase</fullName>
    </submittedName>
</protein>
<proteinExistence type="inferred from homology"/>
<evidence type="ECO:0000256" key="4">
    <source>
        <dbReference type="ARBA" id="ARBA00010018"/>
    </source>
</evidence>
<feature type="binding site" description="axial binding residue" evidence="18">
    <location>
        <position position="818"/>
    </location>
    <ligand>
        <name>heme</name>
        <dbReference type="ChEBI" id="CHEBI:30413"/>
    </ligand>
    <ligandPart>
        <name>Fe</name>
        <dbReference type="ChEBI" id="CHEBI:18248"/>
    </ligandPart>
</feature>
<feature type="domain" description="Glycosyl transferase CAP10" evidence="20">
    <location>
        <begin position="190"/>
        <end position="422"/>
    </location>
</feature>
<evidence type="ECO:0000313" key="22">
    <source>
        <dbReference type="Proteomes" id="UP000051487"/>
    </source>
</evidence>
<comment type="cofactor">
    <cofactor evidence="1">
        <name>FMN</name>
        <dbReference type="ChEBI" id="CHEBI:58210"/>
    </cofactor>
</comment>
<dbReference type="PROSITE" id="PS00086">
    <property type="entry name" value="CYTOCHROME_P450"/>
    <property type="match status" value="1"/>
</dbReference>
<dbReference type="InterPro" id="IPR001128">
    <property type="entry name" value="Cyt_P450"/>
</dbReference>
<dbReference type="EMBL" id="BCLY01000012">
    <property type="protein sequence ID" value="GAQ08864.1"/>
    <property type="molecule type" value="Genomic_DNA"/>
</dbReference>
<keyword evidence="11" id="KW-0521">NADP</keyword>
<dbReference type="Pfam" id="PF05686">
    <property type="entry name" value="Glyco_transf_90"/>
    <property type="match status" value="1"/>
</dbReference>
<evidence type="ECO:0000256" key="19">
    <source>
        <dbReference type="SAM" id="Phobius"/>
    </source>
</evidence>
<evidence type="ECO:0000256" key="13">
    <source>
        <dbReference type="ARBA" id="ARBA00023002"/>
    </source>
</evidence>
<evidence type="ECO:0000256" key="9">
    <source>
        <dbReference type="ARBA" id="ARBA00022723"/>
    </source>
</evidence>
<dbReference type="GO" id="GO:0005506">
    <property type="term" value="F:iron ion binding"/>
    <property type="evidence" value="ECO:0007669"/>
    <property type="project" value="InterPro"/>
</dbReference>
<evidence type="ECO:0000256" key="10">
    <source>
        <dbReference type="ARBA" id="ARBA00022827"/>
    </source>
</evidence>
<evidence type="ECO:0000256" key="17">
    <source>
        <dbReference type="ARBA" id="ARBA00049342"/>
    </source>
</evidence>
<evidence type="ECO:0000259" key="20">
    <source>
        <dbReference type="SMART" id="SM00672"/>
    </source>
</evidence>
<evidence type="ECO:0000256" key="5">
    <source>
        <dbReference type="ARBA" id="ARBA00022448"/>
    </source>
</evidence>
<evidence type="ECO:0000256" key="15">
    <source>
        <dbReference type="ARBA" id="ARBA00023033"/>
    </source>
</evidence>
<evidence type="ECO:0000256" key="14">
    <source>
        <dbReference type="ARBA" id="ARBA00023004"/>
    </source>
</evidence>
<dbReference type="Gene3D" id="1.10.630.10">
    <property type="entry name" value="Cytochrome P450"/>
    <property type="match status" value="1"/>
</dbReference>
<dbReference type="AlphaFoldDB" id="A0AAN4PMV3"/>
<dbReference type="Proteomes" id="UP000051487">
    <property type="component" value="Unassembled WGS sequence"/>
</dbReference>
<dbReference type="InterPro" id="IPR006598">
    <property type="entry name" value="CAP10"/>
</dbReference>
<reference evidence="21 22" key="1">
    <citation type="submission" date="2015-11" db="EMBL/GenBank/DDBJ databases">
        <title>Aspergillus lentulus strain IFM 54703T.</title>
        <authorList>
            <person name="Kusuya Y."/>
            <person name="Sakai K."/>
            <person name="Kamei K."/>
            <person name="Takahashi H."/>
            <person name="Yaguchi T."/>
        </authorList>
    </citation>
    <scope>NUCLEOTIDE SEQUENCE [LARGE SCALE GENOMIC DNA]</scope>
    <source>
        <strain evidence="21 22">IFM 54703</strain>
    </source>
</reference>
<evidence type="ECO:0000256" key="3">
    <source>
        <dbReference type="ARBA" id="ARBA00001974"/>
    </source>
</evidence>
<comment type="similarity">
    <text evidence="4">In the N-terminal section; belongs to the cytochrome P450 family.</text>
</comment>
<comment type="cofactor">
    <cofactor evidence="3">
        <name>FAD</name>
        <dbReference type="ChEBI" id="CHEBI:57692"/>
    </cofactor>
</comment>
<keyword evidence="19" id="KW-0472">Membrane</keyword>
<comment type="cofactor">
    <cofactor evidence="2 18">
        <name>heme</name>
        <dbReference type="ChEBI" id="CHEBI:30413"/>
    </cofactor>
</comment>
<dbReference type="SUPFAM" id="SSF48264">
    <property type="entry name" value="Cytochrome P450"/>
    <property type="match status" value="1"/>
</dbReference>
<keyword evidence="9 18" id="KW-0479">Metal-binding</keyword>
<keyword evidence="5" id="KW-0813">Transport</keyword>
<dbReference type="InterPro" id="IPR017972">
    <property type="entry name" value="Cyt_P450_CS"/>
</dbReference>
<keyword evidence="14 18" id="KW-0408">Iron</keyword>